<keyword evidence="3" id="KW-1185">Reference proteome</keyword>
<accession>A0A8J7ABC9</accession>
<name>A0A8J7ABC9_9CYAN</name>
<evidence type="ECO:0000256" key="1">
    <source>
        <dbReference type="SAM" id="Phobius"/>
    </source>
</evidence>
<gene>
    <name evidence="2" type="ORF">IQ241_21360</name>
</gene>
<keyword evidence="1" id="KW-0812">Transmembrane</keyword>
<dbReference type="Proteomes" id="UP000636505">
    <property type="component" value="Unassembled WGS sequence"/>
</dbReference>
<dbReference type="EMBL" id="JADEXG010000068">
    <property type="protein sequence ID" value="MBE9079810.1"/>
    <property type="molecule type" value="Genomic_DNA"/>
</dbReference>
<dbReference type="RefSeq" id="WP_193911136.1">
    <property type="nucleotide sequence ID" value="NZ_JADEXG010000068.1"/>
</dbReference>
<keyword evidence="1" id="KW-1133">Transmembrane helix</keyword>
<protein>
    <submittedName>
        <fullName evidence="2">Uncharacterized protein</fullName>
    </submittedName>
</protein>
<feature type="transmembrane region" description="Helical" evidence="1">
    <location>
        <begin position="12"/>
        <end position="32"/>
    </location>
</feature>
<keyword evidence="1" id="KW-0472">Membrane</keyword>
<comment type="caution">
    <text evidence="2">The sequence shown here is derived from an EMBL/GenBank/DDBJ whole genome shotgun (WGS) entry which is preliminary data.</text>
</comment>
<sequence>MKDRFLNGLNTALMLNLFFVLASFLWFATALIGRSLKINLGFDLWYRLWEPLFMPAIGILMAGAIASGVISWMARKLSAAESK</sequence>
<evidence type="ECO:0000313" key="3">
    <source>
        <dbReference type="Proteomes" id="UP000636505"/>
    </source>
</evidence>
<organism evidence="2 3">
    <name type="scientific">Vasconcelosia minhoensis LEGE 07310</name>
    <dbReference type="NCBI Taxonomy" id="915328"/>
    <lineage>
        <taxon>Bacteria</taxon>
        <taxon>Bacillati</taxon>
        <taxon>Cyanobacteriota</taxon>
        <taxon>Cyanophyceae</taxon>
        <taxon>Nodosilineales</taxon>
        <taxon>Cymatolegaceae</taxon>
        <taxon>Vasconcelosia</taxon>
        <taxon>Vasconcelosia minhoensis</taxon>
    </lineage>
</organism>
<reference evidence="2" key="1">
    <citation type="submission" date="2020-10" db="EMBL/GenBank/DDBJ databases">
        <authorList>
            <person name="Castelo-Branco R."/>
            <person name="Eusebio N."/>
            <person name="Adriana R."/>
            <person name="Vieira A."/>
            <person name="Brugerolle De Fraissinette N."/>
            <person name="Rezende De Castro R."/>
            <person name="Schneider M.P."/>
            <person name="Vasconcelos V."/>
            <person name="Leao P.N."/>
        </authorList>
    </citation>
    <scope>NUCLEOTIDE SEQUENCE</scope>
    <source>
        <strain evidence="2">LEGE 07310</strain>
    </source>
</reference>
<evidence type="ECO:0000313" key="2">
    <source>
        <dbReference type="EMBL" id="MBE9079810.1"/>
    </source>
</evidence>
<dbReference type="AlphaFoldDB" id="A0A8J7ABC9"/>
<proteinExistence type="predicted"/>
<feature type="transmembrane region" description="Helical" evidence="1">
    <location>
        <begin position="52"/>
        <end position="74"/>
    </location>
</feature>